<dbReference type="Gene3D" id="1.10.1470.10">
    <property type="entry name" value="YjbJ"/>
    <property type="match status" value="1"/>
</dbReference>
<dbReference type="InterPro" id="IPR036629">
    <property type="entry name" value="YjbJ_sf"/>
</dbReference>
<sequence length="72" mass="7789">MSFDDIKNKAKDLGGKAKETAGKATDNEDLEFEGKKDQLVADVKKAATEAGEKAKGFVNDTIDKIKGDKDEQ</sequence>
<dbReference type="AlphaFoldDB" id="A0A0W1KIL9"/>
<evidence type="ECO:0000313" key="4">
    <source>
        <dbReference type="EMBL" id="KTF03921.1"/>
    </source>
</evidence>
<dbReference type="STRING" id="59561.AQZ59_01250"/>
<dbReference type="RefSeq" id="WP_062613795.1">
    <property type="nucleotide sequence ID" value="NZ_LNIZ01000005.1"/>
</dbReference>
<dbReference type="EMBL" id="LNIZ01000005">
    <property type="protein sequence ID" value="KTF03921.1"/>
    <property type="molecule type" value="Genomic_DNA"/>
</dbReference>
<evidence type="ECO:0000256" key="1">
    <source>
        <dbReference type="ARBA" id="ARBA00009129"/>
    </source>
</evidence>
<dbReference type="SUPFAM" id="SSF69047">
    <property type="entry name" value="Hypothetical protein YjbJ"/>
    <property type="match status" value="1"/>
</dbReference>
<comment type="caution">
    <text evidence="4">The sequence shown here is derived from an EMBL/GenBank/DDBJ whole genome shotgun (WGS) entry which is preliminary data.</text>
</comment>
<gene>
    <name evidence="4" type="ORF">AQZ59_01250</name>
</gene>
<evidence type="ECO:0000313" key="5">
    <source>
        <dbReference type="Proteomes" id="UP000054404"/>
    </source>
</evidence>
<evidence type="ECO:0000256" key="2">
    <source>
        <dbReference type="SAM" id="MobiDB-lite"/>
    </source>
</evidence>
<keyword evidence="5" id="KW-1185">Reference proteome</keyword>
<dbReference type="Proteomes" id="UP000054404">
    <property type="component" value="Unassembled WGS sequence"/>
</dbReference>
<comment type="similarity">
    <text evidence="1">Belongs to the UPF0337 (CsbD) family.</text>
</comment>
<dbReference type="OrthoDB" id="2143260at2"/>
<dbReference type="InterPro" id="IPR008462">
    <property type="entry name" value="CsbD"/>
</dbReference>
<dbReference type="PATRIC" id="fig|59561.3.peg.1242"/>
<accession>A0A0W1KIL9</accession>
<organism evidence="4 5">
    <name type="scientific">Trueperella bernardiae</name>
    <dbReference type="NCBI Taxonomy" id="59561"/>
    <lineage>
        <taxon>Bacteria</taxon>
        <taxon>Bacillati</taxon>
        <taxon>Actinomycetota</taxon>
        <taxon>Actinomycetes</taxon>
        <taxon>Actinomycetales</taxon>
        <taxon>Actinomycetaceae</taxon>
        <taxon>Trueperella</taxon>
    </lineage>
</organism>
<feature type="compositionally biased region" description="Basic and acidic residues" evidence="2">
    <location>
        <begin position="1"/>
        <end position="21"/>
    </location>
</feature>
<dbReference type="Pfam" id="PF05532">
    <property type="entry name" value="CsbD"/>
    <property type="match status" value="1"/>
</dbReference>
<feature type="region of interest" description="Disordered" evidence="2">
    <location>
        <begin position="1"/>
        <end position="29"/>
    </location>
</feature>
<evidence type="ECO:0000259" key="3">
    <source>
        <dbReference type="Pfam" id="PF05532"/>
    </source>
</evidence>
<reference evidence="4 5" key="1">
    <citation type="submission" date="2015-11" db="EMBL/GenBank/DDBJ databases">
        <title>Draft Genome Sequence of the Type Strain Trueperella bernardiae LCDC 89-0504T, Isolated from Blood Culture.</title>
        <authorList>
            <person name="Bernier A.-M."/>
            <person name="Bernard K."/>
        </authorList>
    </citation>
    <scope>NUCLEOTIDE SEQUENCE [LARGE SCALE GENOMIC DNA]</scope>
    <source>
        <strain evidence="4 5">LCDC 89-0504</strain>
    </source>
</reference>
<protein>
    <submittedName>
        <fullName evidence="4">CsbD-like protein</fullName>
    </submittedName>
</protein>
<name>A0A0W1KIL9_9ACTO</name>
<proteinExistence type="inferred from homology"/>
<feature type="domain" description="CsbD-like" evidence="3">
    <location>
        <begin position="4"/>
        <end position="55"/>
    </location>
</feature>